<dbReference type="Proteomes" id="UP001174909">
    <property type="component" value="Unassembled WGS sequence"/>
</dbReference>
<evidence type="ECO:0000256" key="3">
    <source>
        <dbReference type="ARBA" id="ARBA00023274"/>
    </source>
</evidence>
<feature type="non-terminal residue" evidence="5">
    <location>
        <position position="1"/>
    </location>
</feature>
<dbReference type="InterPro" id="IPR001209">
    <property type="entry name" value="Ribosomal_uS14"/>
</dbReference>
<sequence length="89" mass="10228">VAKESSKAKNERRKLTVARYSGRRAELRAIAQDDELALLPRDANPNRVRNRDLQTGRPRGYIRHFGLSRITFREMALKGLLPGVRKASW</sequence>
<evidence type="ECO:0000256" key="1">
    <source>
        <dbReference type="ARBA" id="ARBA00009083"/>
    </source>
</evidence>
<comment type="caution">
    <text evidence="5">The sequence shown here is derived from an EMBL/GenBank/DDBJ whole genome shotgun (WGS) entry which is preliminary data.</text>
</comment>
<evidence type="ECO:0000256" key="2">
    <source>
        <dbReference type="ARBA" id="ARBA00022980"/>
    </source>
</evidence>
<name>A0AA35QRY4_GEOBA</name>
<dbReference type="HAMAP" id="MF_00537">
    <property type="entry name" value="Ribosomal_uS14_1"/>
    <property type="match status" value="1"/>
</dbReference>
<evidence type="ECO:0000256" key="4">
    <source>
        <dbReference type="ARBA" id="ARBA00035247"/>
    </source>
</evidence>
<dbReference type="Pfam" id="PF00253">
    <property type="entry name" value="Ribosomal_S14"/>
    <property type="match status" value="1"/>
</dbReference>
<protein>
    <recommendedName>
        <fullName evidence="4">Small ribosomal subunit protein uS14c</fullName>
    </recommendedName>
</protein>
<dbReference type="AlphaFoldDB" id="A0AA35QRY4"/>
<dbReference type="InterPro" id="IPR023036">
    <property type="entry name" value="Ribosomal_uS14_bac/plastid"/>
</dbReference>
<comment type="similarity">
    <text evidence="1">Belongs to the universal ribosomal protein uS14 family.</text>
</comment>
<dbReference type="PANTHER" id="PTHR19836:SF19">
    <property type="entry name" value="SMALL RIBOSOMAL SUBUNIT PROTEIN US14M"/>
    <property type="match status" value="1"/>
</dbReference>
<dbReference type="NCBIfam" id="NF006477">
    <property type="entry name" value="PRK08881.1"/>
    <property type="match status" value="1"/>
</dbReference>
<evidence type="ECO:0000313" key="5">
    <source>
        <dbReference type="EMBL" id="CAI7989688.1"/>
    </source>
</evidence>
<dbReference type="GO" id="GO:0003735">
    <property type="term" value="F:structural constituent of ribosome"/>
    <property type="evidence" value="ECO:0007669"/>
    <property type="project" value="InterPro"/>
</dbReference>
<keyword evidence="2 5" id="KW-0689">Ribosomal protein</keyword>
<dbReference type="GO" id="GO:0006412">
    <property type="term" value="P:translation"/>
    <property type="evidence" value="ECO:0007669"/>
    <property type="project" value="InterPro"/>
</dbReference>
<organism evidence="5 6">
    <name type="scientific">Geodia barretti</name>
    <name type="common">Barrett's horny sponge</name>
    <dbReference type="NCBI Taxonomy" id="519541"/>
    <lineage>
        <taxon>Eukaryota</taxon>
        <taxon>Metazoa</taxon>
        <taxon>Porifera</taxon>
        <taxon>Demospongiae</taxon>
        <taxon>Heteroscleromorpha</taxon>
        <taxon>Tetractinellida</taxon>
        <taxon>Astrophorina</taxon>
        <taxon>Geodiidae</taxon>
        <taxon>Geodia</taxon>
    </lineage>
</organism>
<dbReference type="Gene3D" id="4.10.830.10">
    <property type="entry name" value="30s Ribosomal Protein S14, Chain N"/>
    <property type="match status" value="1"/>
</dbReference>
<evidence type="ECO:0000313" key="6">
    <source>
        <dbReference type="Proteomes" id="UP001174909"/>
    </source>
</evidence>
<dbReference type="GO" id="GO:0005763">
    <property type="term" value="C:mitochondrial small ribosomal subunit"/>
    <property type="evidence" value="ECO:0007669"/>
    <property type="project" value="TreeGrafter"/>
</dbReference>
<dbReference type="SUPFAM" id="SSF57716">
    <property type="entry name" value="Glucocorticoid receptor-like (DNA-binding domain)"/>
    <property type="match status" value="1"/>
</dbReference>
<accession>A0AA35QRY4</accession>
<proteinExistence type="inferred from homology"/>
<keyword evidence="6" id="KW-1185">Reference proteome</keyword>
<reference evidence="5" key="1">
    <citation type="submission" date="2023-03" db="EMBL/GenBank/DDBJ databases">
        <authorList>
            <person name="Steffen K."/>
            <person name="Cardenas P."/>
        </authorList>
    </citation>
    <scope>NUCLEOTIDE SEQUENCE</scope>
</reference>
<gene>
    <name evidence="5" type="ORF">GBAR_LOCUS289</name>
</gene>
<dbReference type="InterPro" id="IPR043140">
    <property type="entry name" value="Ribosomal_uS14_sf"/>
</dbReference>
<keyword evidence="3" id="KW-0687">Ribonucleoprotein</keyword>
<dbReference type="EMBL" id="CASHTH010000036">
    <property type="protein sequence ID" value="CAI7989688.1"/>
    <property type="molecule type" value="Genomic_DNA"/>
</dbReference>
<dbReference type="PANTHER" id="PTHR19836">
    <property type="entry name" value="30S RIBOSOMAL PROTEIN S14"/>
    <property type="match status" value="1"/>
</dbReference>